<dbReference type="EMBL" id="AM746676">
    <property type="protein sequence ID" value="CAN97855.1"/>
    <property type="molecule type" value="Genomic_DNA"/>
</dbReference>
<keyword evidence="3" id="KW-1185">Reference proteome</keyword>
<reference evidence="2 3" key="1">
    <citation type="journal article" date="2007" name="Nat. Biotechnol.">
        <title>Complete genome sequence of the myxobacterium Sorangium cellulosum.</title>
        <authorList>
            <person name="Schneiker S."/>
            <person name="Perlova O."/>
            <person name="Kaiser O."/>
            <person name="Gerth K."/>
            <person name="Alici A."/>
            <person name="Altmeyer M.O."/>
            <person name="Bartels D."/>
            <person name="Bekel T."/>
            <person name="Beyer S."/>
            <person name="Bode E."/>
            <person name="Bode H.B."/>
            <person name="Bolten C.J."/>
            <person name="Choudhuri J.V."/>
            <person name="Doss S."/>
            <person name="Elnakady Y.A."/>
            <person name="Frank B."/>
            <person name="Gaigalat L."/>
            <person name="Goesmann A."/>
            <person name="Groeger C."/>
            <person name="Gross F."/>
            <person name="Jelsbak L."/>
            <person name="Jelsbak L."/>
            <person name="Kalinowski J."/>
            <person name="Kegler C."/>
            <person name="Knauber T."/>
            <person name="Konietzny S."/>
            <person name="Kopp M."/>
            <person name="Krause L."/>
            <person name="Krug D."/>
            <person name="Linke B."/>
            <person name="Mahmud T."/>
            <person name="Martinez-Arias R."/>
            <person name="McHardy A.C."/>
            <person name="Merai M."/>
            <person name="Meyer F."/>
            <person name="Mormann S."/>
            <person name="Munoz-Dorado J."/>
            <person name="Perez J."/>
            <person name="Pradella S."/>
            <person name="Rachid S."/>
            <person name="Raddatz G."/>
            <person name="Rosenau F."/>
            <person name="Rueckert C."/>
            <person name="Sasse F."/>
            <person name="Scharfe M."/>
            <person name="Schuster S.C."/>
            <person name="Suen G."/>
            <person name="Treuner-Lange A."/>
            <person name="Velicer G.J."/>
            <person name="Vorholter F.-J."/>
            <person name="Weissman K.J."/>
            <person name="Welch R.D."/>
            <person name="Wenzel S.C."/>
            <person name="Whitworth D.E."/>
            <person name="Wilhelm S."/>
            <person name="Wittmann C."/>
            <person name="Bloecker H."/>
            <person name="Puehler A."/>
            <person name="Mueller R."/>
        </authorList>
    </citation>
    <scope>NUCLEOTIDE SEQUENCE [LARGE SCALE GENOMIC DNA]</scope>
    <source>
        <strain evidence="3">So ce56</strain>
    </source>
</reference>
<dbReference type="Proteomes" id="UP000002139">
    <property type="component" value="Chromosome"/>
</dbReference>
<proteinExistence type="predicted"/>
<organism evidence="2 3">
    <name type="scientific">Sorangium cellulosum (strain So ce56)</name>
    <name type="common">Polyangium cellulosum (strain So ce56)</name>
    <dbReference type="NCBI Taxonomy" id="448385"/>
    <lineage>
        <taxon>Bacteria</taxon>
        <taxon>Pseudomonadati</taxon>
        <taxon>Myxococcota</taxon>
        <taxon>Polyangia</taxon>
        <taxon>Polyangiales</taxon>
        <taxon>Polyangiaceae</taxon>
        <taxon>Sorangium</taxon>
    </lineage>
</organism>
<feature type="region of interest" description="Disordered" evidence="1">
    <location>
        <begin position="423"/>
        <end position="453"/>
    </location>
</feature>
<dbReference type="SUPFAM" id="SSF52540">
    <property type="entry name" value="P-loop containing nucleoside triphosphate hydrolases"/>
    <property type="match status" value="1"/>
</dbReference>
<dbReference type="AlphaFoldDB" id="A9F611"/>
<evidence type="ECO:0000313" key="2">
    <source>
        <dbReference type="EMBL" id="CAN97855.1"/>
    </source>
</evidence>
<dbReference type="NCBIfam" id="NF033438">
    <property type="entry name" value="BREX_BrxD"/>
    <property type="match status" value="1"/>
</dbReference>
<name>A9F611_SORC5</name>
<dbReference type="eggNOG" id="COG1474">
    <property type="taxonomic scope" value="Bacteria"/>
</dbReference>
<dbReference type="InterPro" id="IPR027417">
    <property type="entry name" value="P-loop_NTPase"/>
</dbReference>
<dbReference type="Pfam" id="PF10923">
    <property type="entry name" value="BrxC_BrxD"/>
    <property type="match status" value="1"/>
</dbReference>
<accession>A9F611</accession>
<gene>
    <name evidence="2" type="ordered locus">sce7686</name>
</gene>
<evidence type="ECO:0000313" key="3">
    <source>
        <dbReference type="Proteomes" id="UP000002139"/>
    </source>
</evidence>
<protein>
    <submittedName>
        <fullName evidence="2">ATP/GTP binding protein</fullName>
    </submittedName>
</protein>
<dbReference type="OrthoDB" id="9772976at2"/>
<evidence type="ECO:0000256" key="1">
    <source>
        <dbReference type="SAM" id="MobiDB-lite"/>
    </source>
</evidence>
<dbReference type="InterPro" id="IPR021228">
    <property type="entry name" value="BrxD"/>
</dbReference>
<dbReference type="BioCyc" id="SCEL448385:SCE_RS39365-MONOMER"/>
<dbReference type="HOGENOM" id="CLU_050343_0_0_7"/>
<sequence length="453" mass="49922">MAPPSLIRRREIIAALRNGTVPRRGLELFAVGLGRFDAAIEEELGRAALGEGVFKAVRGEYGTGKTFFSRWVQHRAQQAGFATSDVQISETETPLYRMETLYRRALENLRTREWESGAFRSLIDKWFFTLEEEVAGRPGFDPEAEGGMSEAVGELLEARLSEIKATHPQFASVLRACHRARVEGDDATSEGLLGWLMGQPNVGAEPKRAAGIKGEIDHFAASGFLRGLLVVLRETGRKGLLLVLDEVETVQRMRADSREKSLNALRQLIDELDGGRYPGLYVMITGTPAFYDGPQGVRRLAPLEQRLHVDFTGDPRWESAKATQIRLHPFDVDRLVEVGRLVRDLYPAHAPERVSARVTDEVVRDLAVGVTGYFGGKVGVAPRIYLRKLIGELLDKVDEHPEYDPAKHFKLVVDAREMTAEERAAAGVESSVGDLPLEAGDGSSGGAGSHELE</sequence>
<dbReference type="STRING" id="448385.sce7686"/>
<feature type="compositionally biased region" description="Gly residues" evidence="1">
    <location>
        <begin position="442"/>
        <end position="453"/>
    </location>
</feature>
<dbReference type="RefSeq" id="WP_012240294.1">
    <property type="nucleotide sequence ID" value="NC_010162.1"/>
</dbReference>
<dbReference type="KEGG" id="scl:sce7686"/>